<dbReference type="SUPFAM" id="SSF53474">
    <property type="entry name" value="alpha/beta-Hydrolases"/>
    <property type="match status" value="1"/>
</dbReference>
<comment type="caution">
    <text evidence="10">The sequence shown here is derived from an EMBL/GenBank/DDBJ whole genome shotgun (WGS) entry which is preliminary data.</text>
</comment>
<evidence type="ECO:0000256" key="6">
    <source>
        <dbReference type="ARBA" id="ARBA00022825"/>
    </source>
</evidence>
<dbReference type="InterPro" id="IPR001375">
    <property type="entry name" value="Peptidase_S9_cat"/>
</dbReference>
<dbReference type="Gene3D" id="2.130.10.120">
    <property type="entry name" value="Prolyl oligopeptidase, N-terminal domain"/>
    <property type="match status" value="1"/>
</dbReference>
<dbReference type="Proteomes" id="UP001464555">
    <property type="component" value="Unassembled WGS sequence"/>
</dbReference>
<dbReference type="InterPro" id="IPR051167">
    <property type="entry name" value="Prolyl_oligopep/macrocyclase"/>
</dbReference>
<dbReference type="InterPro" id="IPR002470">
    <property type="entry name" value="Peptidase_S9A"/>
</dbReference>
<evidence type="ECO:0000256" key="1">
    <source>
        <dbReference type="ARBA" id="ARBA00001070"/>
    </source>
</evidence>
<evidence type="ECO:0000259" key="9">
    <source>
        <dbReference type="Pfam" id="PF02897"/>
    </source>
</evidence>
<dbReference type="RefSeq" id="WP_341698288.1">
    <property type="nucleotide sequence ID" value="NZ_JBBYHR010000011.1"/>
</dbReference>
<name>A0ABU9I2F0_9FLAO</name>
<reference evidence="10 11" key="1">
    <citation type="submission" date="2024-04" db="EMBL/GenBank/DDBJ databases">
        <title>Flavobacterium sp. DGU11 16S ribosomal RNA gene Genome sequencing and assembly.</title>
        <authorList>
            <person name="Park S."/>
        </authorList>
    </citation>
    <scope>NUCLEOTIDE SEQUENCE [LARGE SCALE GENOMIC DNA]</scope>
    <source>
        <strain evidence="10 11">DGU11</strain>
    </source>
</reference>
<evidence type="ECO:0000256" key="4">
    <source>
        <dbReference type="ARBA" id="ARBA00022670"/>
    </source>
</evidence>
<dbReference type="PANTHER" id="PTHR42881">
    <property type="entry name" value="PROLYL ENDOPEPTIDASE"/>
    <property type="match status" value="1"/>
</dbReference>
<comment type="similarity">
    <text evidence="2">Belongs to the peptidase S9A family.</text>
</comment>
<dbReference type="InterPro" id="IPR029058">
    <property type="entry name" value="AB_hydrolase_fold"/>
</dbReference>
<dbReference type="InterPro" id="IPR023302">
    <property type="entry name" value="Pept_S9A_N"/>
</dbReference>
<dbReference type="SUPFAM" id="SSF50993">
    <property type="entry name" value="Peptidase/esterase 'gauge' domain"/>
    <property type="match status" value="1"/>
</dbReference>
<evidence type="ECO:0000256" key="3">
    <source>
        <dbReference type="ARBA" id="ARBA00011897"/>
    </source>
</evidence>
<accession>A0ABU9I2F0</accession>
<protein>
    <recommendedName>
        <fullName evidence="3">prolyl oligopeptidase</fullName>
        <ecNumber evidence="3">3.4.21.26</ecNumber>
    </recommendedName>
</protein>
<dbReference type="Pfam" id="PF00326">
    <property type="entry name" value="Peptidase_S9"/>
    <property type="match status" value="1"/>
</dbReference>
<evidence type="ECO:0000256" key="2">
    <source>
        <dbReference type="ARBA" id="ARBA00005228"/>
    </source>
</evidence>
<gene>
    <name evidence="10" type="ORF">AAEO56_17090</name>
</gene>
<dbReference type="PANTHER" id="PTHR42881:SF2">
    <property type="entry name" value="PROLYL ENDOPEPTIDASE"/>
    <property type="match status" value="1"/>
</dbReference>
<feature type="domain" description="Peptidase S9 prolyl oligopeptidase catalytic" evidence="8">
    <location>
        <begin position="482"/>
        <end position="687"/>
    </location>
</feature>
<sequence length="689" mass="78679">MKYLFLFTLLCTGFFANAQNYPATKKTPTAVTKHGISYVDDYTWLELQDKDAATWVDAQNKLFASHLEEINTQKAITKKIKEYDAGSSYALPVKREKYYYIMVRMNPGKPPQLHYMDKPDGALKPLPNPLSDDDSKAFVINYYPSVNSAYLAFSISPNGGDKHDVKFLDMKKNRFEDDVLTGIKYSGIRWKNDEGIFYKHNINKTAFAADSTYQLYYHVIGKPQKEDKLIFDSSAANSHFSFGVNDEYLFITEEINNGNNKNYYRLHLDSLSGSPVRFISNVEADFDFKYYYKGRFYYSTQQYDWGEFRSRNLDGTDEKVVIPQFYNQLLTSTLLFSDFVVCKYKTPGKYHLSVYDKDIHFIRKYDLPPGMDCKVYFYNEENNCLYMSLSSYTLSPQNYTLNLQTGEFKPFYSATFKPKPTLFPLDHFESKTVTYKSRDGKDVPITIVHKKGLAMDGNNPTLLKAYGGFGRISTPAYDTGLLYFLEQGGVFAYAEVRGGGEKGLKWHAGGQGRSKINAINDVVDAAEFLIAERYTSPARLAFTGASHGGLLATGAMTQRPELFKVIISEMGVTDVPSAMQYTVGNYHKDEFGDTAVKEDYESMLTYSPYQKIKEDVNYPVTLLITGENDDRVPPFQSYKFAAKLQNRTVQKNPVYIKTSGSGHNKSPNYDERTKNAAEFYSFLLYHLMK</sequence>
<keyword evidence="11" id="KW-1185">Reference proteome</keyword>
<dbReference type="PROSITE" id="PS00708">
    <property type="entry name" value="PRO_ENDOPEP_SER"/>
    <property type="match status" value="1"/>
</dbReference>
<keyword evidence="7" id="KW-0732">Signal</keyword>
<dbReference type="EMBL" id="JBBYHR010000011">
    <property type="protein sequence ID" value="MEL1245992.1"/>
    <property type="molecule type" value="Genomic_DNA"/>
</dbReference>
<evidence type="ECO:0000259" key="8">
    <source>
        <dbReference type="Pfam" id="PF00326"/>
    </source>
</evidence>
<evidence type="ECO:0000313" key="11">
    <source>
        <dbReference type="Proteomes" id="UP001464555"/>
    </source>
</evidence>
<dbReference type="EC" id="3.4.21.26" evidence="3"/>
<dbReference type="PRINTS" id="PR00862">
    <property type="entry name" value="PROLIGOPTASE"/>
</dbReference>
<keyword evidence="6" id="KW-0720">Serine protease</keyword>
<evidence type="ECO:0000313" key="10">
    <source>
        <dbReference type="EMBL" id="MEL1245992.1"/>
    </source>
</evidence>
<proteinExistence type="inferred from homology"/>
<dbReference type="InterPro" id="IPR002471">
    <property type="entry name" value="Pept_S9_AS"/>
</dbReference>
<keyword evidence="4" id="KW-0645">Protease</keyword>
<comment type="catalytic activity">
    <reaction evidence="1">
        <text>Hydrolysis of Pro-|-Xaa &gt;&gt; Ala-|-Xaa in oligopeptides.</text>
        <dbReference type="EC" id="3.4.21.26"/>
    </reaction>
</comment>
<evidence type="ECO:0000256" key="5">
    <source>
        <dbReference type="ARBA" id="ARBA00022801"/>
    </source>
</evidence>
<evidence type="ECO:0000256" key="7">
    <source>
        <dbReference type="SAM" id="SignalP"/>
    </source>
</evidence>
<dbReference type="Pfam" id="PF02897">
    <property type="entry name" value="Peptidase_S9_N"/>
    <property type="match status" value="1"/>
</dbReference>
<feature type="signal peptide" evidence="7">
    <location>
        <begin position="1"/>
        <end position="18"/>
    </location>
</feature>
<dbReference type="Gene3D" id="3.40.50.1820">
    <property type="entry name" value="alpha/beta hydrolase"/>
    <property type="match status" value="1"/>
</dbReference>
<feature type="chain" id="PRO_5046513252" description="prolyl oligopeptidase" evidence="7">
    <location>
        <begin position="19"/>
        <end position="689"/>
    </location>
</feature>
<feature type="domain" description="Peptidase S9A N-terminal" evidence="9">
    <location>
        <begin position="22"/>
        <end position="411"/>
    </location>
</feature>
<keyword evidence="5" id="KW-0378">Hydrolase</keyword>
<organism evidence="10 11">
    <name type="scientific">Flavobacterium arundinis</name>
    <dbReference type="NCBI Taxonomy" id="3139143"/>
    <lineage>
        <taxon>Bacteria</taxon>
        <taxon>Pseudomonadati</taxon>
        <taxon>Bacteroidota</taxon>
        <taxon>Flavobacteriia</taxon>
        <taxon>Flavobacteriales</taxon>
        <taxon>Flavobacteriaceae</taxon>
        <taxon>Flavobacterium</taxon>
    </lineage>
</organism>